<evidence type="ECO:0008006" key="4">
    <source>
        <dbReference type="Google" id="ProtNLM"/>
    </source>
</evidence>
<dbReference type="OrthoDB" id="361755at2"/>
<dbReference type="AlphaFoldDB" id="F2NX46"/>
<evidence type="ECO:0000313" key="3">
    <source>
        <dbReference type="Proteomes" id="UP000006852"/>
    </source>
</evidence>
<proteinExistence type="predicted"/>
<evidence type="ECO:0000256" key="1">
    <source>
        <dbReference type="SAM" id="SignalP"/>
    </source>
</evidence>
<dbReference type="GeneID" id="302997643"/>
<feature type="chain" id="PRO_5003282996" description="Lipoprotein" evidence="1">
    <location>
        <begin position="19"/>
        <end position="248"/>
    </location>
</feature>
<dbReference type="RefSeq" id="WP_013700688.1">
    <property type="nucleotide sequence ID" value="NC_015385.1"/>
</dbReference>
<feature type="signal peptide" evidence="1">
    <location>
        <begin position="1"/>
        <end position="18"/>
    </location>
</feature>
<dbReference type="KEGG" id="tsu:Tresu_0429"/>
<reference evidence="2 3" key="1">
    <citation type="journal article" date="2011" name="Stand. Genomic Sci.">
        <title>Complete genome sequence of Treponema succinifaciens type strain (6091).</title>
        <authorList>
            <person name="Han C."/>
            <person name="Gronow S."/>
            <person name="Teshima H."/>
            <person name="Lapidus A."/>
            <person name="Nolan M."/>
            <person name="Lucas S."/>
            <person name="Hammon N."/>
            <person name="Deshpande S."/>
            <person name="Cheng J.F."/>
            <person name="Zeytun A."/>
            <person name="Tapia R."/>
            <person name="Goodwin L."/>
            <person name="Pitluck S."/>
            <person name="Liolios K."/>
            <person name="Pagani I."/>
            <person name="Ivanova N."/>
            <person name="Mavromatis K."/>
            <person name="Mikhailova N."/>
            <person name="Huntemann M."/>
            <person name="Pati A."/>
            <person name="Chen A."/>
            <person name="Palaniappan K."/>
            <person name="Land M."/>
            <person name="Hauser L."/>
            <person name="Brambilla E.M."/>
            <person name="Rohde M."/>
            <person name="Goker M."/>
            <person name="Woyke T."/>
            <person name="Bristow J."/>
            <person name="Eisen J.A."/>
            <person name="Markowitz V."/>
            <person name="Hugenholtz P."/>
            <person name="Kyrpides N.C."/>
            <person name="Klenk H.P."/>
            <person name="Detter J.C."/>
        </authorList>
    </citation>
    <scope>NUCLEOTIDE SEQUENCE [LARGE SCALE GENOMIC DNA]</scope>
    <source>
        <strain evidence="3">ATCC 33096 / DSM 2489 / 6091</strain>
    </source>
</reference>
<dbReference type="eggNOG" id="ENOG502ZSAM">
    <property type="taxonomic scope" value="Bacteria"/>
</dbReference>
<dbReference type="PROSITE" id="PS51257">
    <property type="entry name" value="PROKAR_LIPOPROTEIN"/>
    <property type="match status" value="1"/>
</dbReference>
<organism evidence="2 3">
    <name type="scientific">Treponema succinifaciens (strain ATCC 33096 / DSM 2489 / 6091)</name>
    <dbReference type="NCBI Taxonomy" id="869209"/>
    <lineage>
        <taxon>Bacteria</taxon>
        <taxon>Pseudomonadati</taxon>
        <taxon>Spirochaetota</taxon>
        <taxon>Spirochaetia</taxon>
        <taxon>Spirochaetales</taxon>
        <taxon>Treponemataceae</taxon>
        <taxon>Treponema</taxon>
    </lineage>
</organism>
<reference evidence="3" key="2">
    <citation type="submission" date="2011-04" db="EMBL/GenBank/DDBJ databases">
        <title>The complete genome of chromosome of Treponema succinifaciens DSM 2489.</title>
        <authorList>
            <person name="Lucas S."/>
            <person name="Copeland A."/>
            <person name="Lapidus A."/>
            <person name="Bruce D."/>
            <person name="Goodwin L."/>
            <person name="Pitluck S."/>
            <person name="Peters L."/>
            <person name="Kyrpides N."/>
            <person name="Mavromatis K."/>
            <person name="Ivanova N."/>
            <person name="Ovchinnikova G."/>
            <person name="Teshima H."/>
            <person name="Detter J.C."/>
            <person name="Tapia R."/>
            <person name="Han C."/>
            <person name="Land M."/>
            <person name="Hauser L."/>
            <person name="Markowitz V."/>
            <person name="Cheng J.-F."/>
            <person name="Hugenholtz P."/>
            <person name="Woyke T."/>
            <person name="Wu D."/>
            <person name="Gronow S."/>
            <person name="Wellnitz S."/>
            <person name="Brambilla E."/>
            <person name="Klenk H.-P."/>
            <person name="Eisen J.A."/>
        </authorList>
    </citation>
    <scope>NUCLEOTIDE SEQUENCE [LARGE SCALE GENOMIC DNA]</scope>
    <source>
        <strain evidence="3">ATCC 33096 / DSM 2489 / 6091</strain>
    </source>
</reference>
<name>F2NX46_TRES6</name>
<dbReference type="STRING" id="869209.Tresu_0429"/>
<evidence type="ECO:0000313" key="2">
    <source>
        <dbReference type="EMBL" id="AEB13381.1"/>
    </source>
</evidence>
<protein>
    <recommendedName>
        <fullName evidence="4">Lipoprotein</fullName>
    </recommendedName>
</protein>
<keyword evidence="3" id="KW-1185">Reference proteome</keyword>
<dbReference type="EMBL" id="CP002631">
    <property type="protein sequence ID" value="AEB13381.1"/>
    <property type="molecule type" value="Genomic_DNA"/>
</dbReference>
<gene>
    <name evidence="2" type="ordered locus">Tresu_0429</name>
</gene>
<dbReference type="Proteomes" id="UP000006852">
    <property type="component" value="Chromosome"/>
</dbReference>
<keyword evidence="1" id="KW-0732">Signal</keyword>
<dbReference type="HOGENOM" id="CLU_1119765_0_0_12"/>
<accession>F2NX46</accession>
<sequence length="248" mass="27573">MKNLVKCVAVAFSVIALASCGTTKETVKVVTGAYERLDWQGRATGAEVPNWVVAVGDNNKRQIVKELDLDGYMVWSFNSNGPDLDFLQNWTDKVELQSNVAQSISTSIGRATEASLKSEQSIDTTKSDKALKDVTTVLSNVRVNGLEKIASYWIKSRFSESAKPKADSDYKTMYTYYSVWALKTDLYQRQINAAMQDLPENTAQDPLLMKLITRSIEKTILNEDSSVSSVSYDAETDTVTYEEPGAEF</sequence>